<keyword evidence="11" id="KW-0472">Membrane</keyword>
<dbReference type="InterPro" id="IPR017871">
    <property type="entry name" value="ABC_transporter-like_CS"/>
</dbReference>
<dbReference type="PROSITE" id="PS50893">
    <property type="entry name" value="ABC_TRANSPORTER_2"/>
    <property type="match status" value="1"/>
</dbReference>
<dbReference type="GO" id="GO:0016887">
    <property type="term" value="F:ATP hydrolysis activity"/>
    <property type="evidence" value="ECO:0007669"/>
    <property type="project" value="InterPro"/>
</dbReference>
<evidence type="ECO:0000256" key="7">
    <source>
        <dbReference type="ARBA" id="ARBA00022741"/>
    </source>
</evidence>
<keyword evidence="5" id="KW-0813">Transport</keyword>
<evidence type="ECO:0000313" key="14">
    <source>
        <dbReference type="Proteomes" id="UP001178148"/>
    </source>
</evidence>
<comment type="subcellular location">
    <subcellularLocation>
        <location evidence="2">Cell inner membrane</location>
        <topology evidence="2">Peripheral membrane protein</topology>
    </subcellularLocation>
</comment>
<dbReference type="FunFam" id="3.40.50.300:FF:000056">
    <property type="entry name" value="Cell division ATP-binding protein FtsE"/>
    <property type="match status" value="1"/>
</dbReference>
<sequence>MIELKRLSKFFIAGGAEVKALDNINLVVPEGSVFGVIGSSGAGKSTLIRCVNLLEKPSSGSVLIDGIDVTQLSKKALRKTRYNMGMIFQNFNLLSSRTVFRNIALPLELAGYPKNDINAEVMSLLELTGLQEKKNSYPVQLSGGQKQRVAIGRALASKPRILLCDEVTSALDPQTTASILTLLKDINRRFNITILMITHEMDAVKLICDRVGILSNGRLIEENSVEAFFMSPKTELAKEFVRSAIHEKPVADIQSRFQKSPAVNARPVVRITFVGQLVVEPLITQAARNYDVDLVILQADIEIVGGKSMGFLMVEIVGDRLASGQVLAFLEEHAKVEVLGYVS</sequence>
<comment type="function">
    <text evidence="1">Part of the ABC transporter FtsEX involved in cellular division. Important for assembly or stability of the septal ring.</text>
</comment>
<evidence type="ECO:0000256" key="11">
    <source>
        <dbReference type="ARBA" id="ARBA00023136"/>
    </source>
</evidence>
<dbReference type="EMBL" id="JASXSV010000001">
    <property type="protein sequence ID" value="MDP0587931.1"/>
    <property type="molecule type" value="Genomic_DNA"/>
</dbReference>
<accession>A0AA90NW23</accession>
<dbReference type="PANTHER" id="PTHR43166:SF30">
    <property type="entry name" value="METHIONINE IMPORT ATP-BINDING PROTEIN METN"/>
    <property type="match status" value="1"/>
</dbReference>
<dbReference type="Pfam" id="PF09383">
    <property type="entry name" value="NIL"/>
    <property type="match status" value="1"/>
</dbReference>
<organism evidence="13 14">
    <name type="scientific">Candidatus Endonucleibacter bathymodioli</name>
    <dbReference type="NCBI Taxonomy" id="539814"/>
    <lineage>
        <taxon>Bacteria</taxon>
        <taxon>Pseudomonadati</taxon>
        <taxon>Pseudomonadota</taxon>
        <taxon>Gammaproteobacteria</taxon>
        <taxon>Oceanospirillales</taxon>
        <taxon>Endozoicomonadaceae</taxon>
        <taxon>Candidatus Endonucleibacter</taxon>
    </lineage>
</organism>
<keyword evidence="14" id="KW-1185">Reference proteome</keyword>
<protein>
    <recommendedName>
        <fullName evidence="4">Cell division ATP-binding protein FtsE</fullName>
    </recommendedName>
</protein>
<dbReference type="InterPro" id="IPR027417">
    <property type="entry name" value="P-loop_NTPase"/>
</dbReference>
<dbReference type="Pfam" id="PF00005">
    <property type="entry name" value="ABC_tran"/>
    <property type="match status" value="1"/>
</dbReference>
<evidence type="ECO:0000256" key="3">
    <source>
        <dbReference type="ARBA" id="ARBA00005417"/>
    </source>
</evidence>
<feature type="domain" description="ABC transporter" evidence="12">
    <location>
        <begin position="2"/>
        <end position="241"/>
    </location>
</feature>
<dbReference type="SMART" id="SM00382">
    <property type="entry name" value="AAA"/>
    <property type="match status" value="1"/>
</dbReference>
<evidence type="ECO:0000256" key="5">
    <source>
        <dbReference type="ARBA" id="ARBA00022448"/>
    </source>
</evidence>
<dbReference type="PROSITE" id="PS00211">
    <property type="entry name" value="ABC_TRANSPORTER_1"/>
    <property type="match status" value="1"/>
</dbReference>
<dbReference type="CDD" id="cd03258">
    <property type="entry name" value="ABC_MetN_methionine_transporter"/>
    <property type="match status" value="1"/>
</dbReference>
<name>A0AA90NW23_9GAMM</name>
<reference evidence="13 14" key="1">
    <citation type="journal article" date="2023" name="bioRxiv">
        <title>An intranuclear bacterial parasite of deep-sea mussels expresses apoptosis inhibitors acquired from its host.</title>
        <authorList>
            <person name="Gonzalez Porras M.A."/>
            <person name="Assie A."/>
            <person name="Tietjen M."/>
            <person name="Violette M."/>
            <person name="Kleiner M."/>
            <person name="Gruber-Vodicka H."/>
            <person name="Dubilier N."/>
            <person name="Leisch N."/>
        </authorList>
    </citation>
    <scope>NUCLEOTIDE SEQUENCE [LARGE SCALE GENOMIC DNA]</scope>
    <source>
        <strain evidence="13">IAP13</strain>
    </source>
</reference>
<dbReference type="InterPro" id="IPR003593">
    <property type="entry name" value="AAA+_ATPase"/>
</dbReference>
<dbReference type="Gene3D" id="3.30.70.260">
    <property type="match status" value="1"/>
</dbReference>
<dbReference type="Proteomes" id="UP001178148">
    <property type="component" value="Unassembled WGS sequence"/>
</dbReference>
<evidence type="ECO:0000256" key="8">
    <source>
        <dbReference type="ARBA" id="ARBA00022840"/>
    </source>
</evidence>
<dbReference type="SUPFAM" id="SSF55021">
    <property type="entry name" value="ACT-like"/>
    <property type="match status" value="1"/>
</dbReference>
<dbReference type="InterPro" id="IPR050086">
    <property type="entry name" value="MetN_ABC_transporter-like"/>
</dbReference>
<dbReference type="SUPFAM" id="SSF52540">
    <property type="entry name" value="P-loop containing nucleoside triphosphate hydrolases"/>
    <property type="match status" value="1"/>
</dbReference>
<dbReference type="GO" id="GO:0005886">
    <property type="term" value="C:plasma membrane"/>
    <property type="evidence" value="ECO:0007669"/>
    <property type="project" value="UniProtKB-SubCell"/>
</dbReference>
<keyword evidence="9" id="KW-1278">Translocase</keyword>
<evidence type="ECO:0000256" key="2">
    <source>
        <dbReference type="ARBA" id="ARBA00004417"/>
    </source>
</evidence>
<keyword evidence="10" id="KW-0029">Amino-acid transport</keyword>
<evidence type="ECO:0000256" key="9">
    <source>
        <dbReference type="ARBA" id="ARBA00022967"/>
    </source>
</evidence>
<dbReference type="GO" id="GO:0006865">
    <property type="term" value="P:amino acid transport"/>
    <property type="evidence" value="ECO:0007669"/>
    <property type="project" value="UniProtKB-KW"/>
</dbReference>
<gene>
    <name evidence="13" type="ORF">QS748_01470</name>
</gene>
<keyword evidence="7" id="KW-0547">Nucleotide-binding</keyword>
<evidence type="ECO:0000256" key="6">
    <source>
        <dbReference type="ARBA" id="ARBA00022475"/>
    </source>
</evidence>
<comment type="caution">
    <text evidence="13">The sequence shown here is derived from an EMBL/GenBank/DDBJ whole genome shotgun (WGS) entry which is preliminary data.</text>
</comment>
<dbReference type="InterPro" id="IPR045865">
    <property type="entry name" value="ACT-like_dom_sf"/>
</dbReference>
<dbReference type="Gene3D" id="3.40.50.300">
    <property type="entry name" value="P-loop containing nucleotide triphosphate hydrolases"/>
    <property type="match status" value="1"/>
</dbReference>
<evidence type="ECO:0000256" key="1">
    <source>
        <dbReference type="ARBA" id="ARBA00002579"/>
    </source>
</evidence>
<evidence type="ECO:0000256" key="4">
    <source>
        <dbReference type="ARBA" id="ARBA00020019"/>
    </source>
</evidence>
<dbReference type="PANTHER" id="PTHR43166">
    <property type="entry name" value="AMINO ACID IMPORT ATP-BINDING PROTEIN"/>
    <property type="match status" value="1"/>
</dbReference>
<dbReference type="InterPro" id="IPR018449">
    <property type="entry name" value="NIL_domain"/>
</dbReference>
<dbReference type="AlphaFoldDB" id="A0AA90NW23"/>
<evidence type="ECO:0000256" key="10">
    <source>
        <dbReference type="ARBA" id="ARBA00022970"/>
    </source>
</evidence>
<dbReference type="GO" id="GO:0005524">
    <property type="term" value="F:ATP binding"/>
    <property type="evidence" value="ECO:0007669"/>
    <property type="project" value="UniProtKB-KW"/>
</dbReference>
<keyword evidence="6" id="KW-1003">Cell membrane</keyword>
<evidence type="ECO:0000313" key="13">
    <source>
        <dbReference type="EMBL" id="MDP0587931.1"/>
    </source>
</evidence>
<dbReference type="InterPro" id="IPR041701">
    <property type="entry name" value="MetN_ABC"/>
</dbReference>
<keyword evidence="8 13" id="KW-0067">ATP-binding</keyword>
<comment type="similarity">
    <text evidence="3">Belongs to the ABC transporter superfamily.</text>
</comment>
<dbReference type="InterPro" id="IPR003439">
    <property type="entry name" value="ABC_transporter-like_ATP-bd"/>
</dbReference>
<proteinExistence type="inferred from homology"/>
<dbReference type="SMART" id="SM00930">
    <property type="entry name" value="NIL"/>
    <property type="match status" value="1"/>
</dbReference>
<evidence type="ECO:0000259" key="12">
    <source>
        <dbReference type="PROSITE" id="PS50893"/>
    </source>
</evidence>